<keyword evidence="6" id="KW-1185">Reference proteome</keyword>
<dbReference type="GO" id="GO:0016887">
    <property type="term" value="F:ATP hydrolysis activity"/>
    <property type="evidence" value="ECO:0007669"/>
    <property type="project" value="InterPro"/>
</dbReference>
<dbReference type="SUPFAM" id="SSF52540">
    <property type="entry name" value="P-loop containing nucleoside triphosphate hydrolases"/>
    <property type="match status" value="1"/>
</dbReference>
<proteinExistence type="predicted"/>
<dbReference type="PANTHER" id="PTHR42939:SF3">
    <property type="entry name" value="ABC TRANSPORTER ATP-BINDING COMPONENT"/>
    <property type="match status" value="1"/>
</dbReference>
<evidence type="ECO:0000256" key="1">
    <source>
        <dbReference type="ARBA" id="ARBA00022448"/>
    </source>
</evidence>
<dbReference type="InterPro" id="IPR017871">
    <property type="entry name" value="ABC_transporter-like_CS"/>
</dbReference>
<dbReference type="RefSeq" id="WP_154532093.1">
    <property type="nucleotide sequence ID" value="NZ_VULX01000025.1"/>
</dbReference>
<dbReference type="SMART" id="SM00382">
    <property type="entry name" value="AAA"/>
    <property type="match status" value="1"/>
</dbReference>
<dbReference type="Gene3D" id="3.40.50.300">
    <property type="entry name" value="P-loop containing nucleotide triphosphate hydrolases"/>
    <property type="match status" value="1"/>
</dbReference>
<accession>A0A7X2MZX2</accession>
<sequence length="285" mass="32822">MENILSVKNLTKSYPRFKLDNVSFDIPRGSIMGFIGENGAGKTTTIKSILNLIKKDSGTITLFGKENYENDVTINESIGVVFDDNCFQETMTIKDINNILKRIYRQWDENTFYKFMDKFKLPDDKTIKGFSKGMKMKLSLAAAMSHHAKLLILDEATSGLDPISRDEILDIFLDFIQDENNAILLSSHITSDLDKIADYITFIHEGKIVFSKSKDELRENMGIVKCGARAFNDMDKSHIIRYRKSNYNYEVLIDNRPEFMKHNNETVVERCTVDDIMLFYVRGEK</sequence>
<comment type="caution">
    <text evidence="5">The sequence shown here is derived from an EMBL/GenBank/DDBJ whole genome shotgun (WGS) entry which is preliminary data.</text>
</comment>
<dbReference type="PROSITE" id="PS00211">
    <property type="entry name" value="ABC_TRANSPORTER_1"/>
    <property type="match status" value="1"/>
</dbReference>
<keyword evidence="1" id="KW-0813">Transport</keyword>
<gene>
    <name evidence="5" type="ORF">FYJ33_12525</name>
</gene>
<dbReference type="InterPro" id="IPR003439">
    <property type="entry name" value="ABC_transporter-like_ATP-bd"/>
</dbReference>
<keyword evidence="3 5" id="KW-0067">ATP-binding</keyword>
<evidence type="ECO:0000259" key="4">
    <source>
        <dbReference type="PROSITE" id="PS50893"/>
    </source>
</evidence>
<dbReference type="Pfam" id="PF00005">
    <property type="entry name" value="ABC_tran"/>
    <property type="match status" value="1"/>
</dbReference>
<organism evidence="5 6">
    <name type="scientific">Inconstantimicrobium porci</name>
    <dbReference type="NCBI Taxonomy" id="2652291"/>
    <lineage>
        <taxon>Bacteria</taxon>
        <taxon>Bacillati</taxon>
        <taxon>Bacillota</taxon>
        <taxon>Clostridia</taxon>
        <taxon>Eubacteriales</taxon>
        <taxon>Clostridiaceae</taxon>
        <taxon>Inconstantimicrobium</taxon>
    </lineage>
</organism>
<protein>
    <submittedName>
        <fullName evidence="5">ABC transporter ATP-binding protein</fullName>
    </submittedName>
</protein>
<evidence type="ECO:0000256" key="2">
    <source>
        <dbReference type="ARBA" id="ARBA00022741"/>
    </source>
</evidence>
<evidence type="ECO:0000313" key="5">
    <source>
        <dbReference type="EMBL" id="MSR92196.1"/>
    </source>
</evidence>
<dbReference type="PANTHER" id="PTHR42939">
    <property type="entry name" value="ABC TRANSPORTER ATP-BINDING PROTEIN ALBC-RELATED"/>
    <property type="match status" value="1"/>
</dbReference>
<feature type="domain" description="ABC transporter" evidence="4">
    <location>
        <begin position="5"/>
        <end position="230"/>
    </location>
</feature>
<keyword evidence="2" id="KW-0547">Nucleotide-binding</keyword>
<dbReference type="InterPro" id="IPR027417">
    <property type="entry name" value="P-loop_NTPase"/>
</dbReference>
<dbReference type="CDD" id="cd03230">
    <property type="entry name" value="ABC_DR_subfamily_A"/>
    <property type="match status" value="1"/>
</dbReference>
<name>A0A7X2MZX2_9CLOT</name>
<dbReference type="InterPro" id="IPR003593">
    <property type="entry name" value="AAA+_ATPase"/>
</dbReference>
<dbReference type="GO" id="GO:0005524">
    <property type="term" value="F:ATP binding"/>
    <property type="evidence" value="ECO:0007669"/>
    <property type="project" value="UniProtKB-KW"/>
</dbReference>
<reference evidence="5 6" key="1">
    <citation type="submission" date="2019-08" db="EMBL/GenBank/DDBJ databases">
        <title>In-depth cultivation of the pig gut microbiome towards novel bacterial diversity and tailored functional studies.</title>
        <authorList>
            <person name="Wylensek D."/>
            <person name="Hitch T.C.A."/>
            <person name="Clavel T."/>
        </authorList>
    </citation>
    <scope>NUCLEOTIDE SEQUENCE [LARGE SCALE GENOMIC DNA]</scope>
    <source>
        <strain evidence="5 6">WCA-383-APC-5B</strain>
    </source>
</reference>
<dbReference type="PROSITE" id="PS50893">
    <property type="entry name" value="ABC_TRANSPORTER_2"/>
    <property type="match status" value="1"/>
</dbReference>
<evidence type="ECO:0000256" key="3">
    <source>
        <dbReference type="ARBA" id="ARBA00022840"/>
    </source>
</evidence>
<dbReference type="EMBL" id="VULX01000025">
    <property type="protein sequence ID" value="MSR92196.1"/>
    <property type="molecule type" value="Genomic_DNA"/>
</dbReference>
<evidence type="ECO:0000313" key="6">
    <source>
        <dbReference type="Proteomes" id="UP000460287"/>
    </source>
</evidence>
<dbReference type="AlphaFoldDB" id="A0A7X2MZX2"/>
<dbReference type="InterPro" id="IPR051782">
    <property type="entry name" value="ABC_Transporter_VariousFunc"/>
</dbReference>
<dbReference type="Proteomes" id="UP000460287">
    <property type="component" value="Unassembled WGS sequence"/>
</dbReference>